<dbReference type="Gene3D" id="3.40.50.1220">
    <property type="entry name" value="TPP-binding domain"/>
    <property type="match status" value="1"/>
</dbReference>
<proteinExistence type="predicted"/>
<dbReference type="Gene3D" id="3.30.1600.10">
    <property type="entry name" value="SIR2/SIRT2 'Small Domain"/>
    <property type="match status" value="1"/>
</dbReference>
<dbReference type="SUPFAM" id="SSF52467">
    <property type="entry name" value="DHS-like NAD/FAD-binding domain"/>
    <property type="match status" value="1"/>
</dbReference>
<dbReference type="AlphaFoldDB" id="A0A377HZH3"/>
<reference evidence="2 3" key="1">
    <citation type="submission" date="2018-06" db="EMBL/GenBank/DDBJ databases">
        <authorList>
            <consortium name="Pathogen Informatics"/>
            <person name="Doyle S."/>
        </authorList>
    </citation>
    <scope>NUCLEOTIDE SEQUENCE [LARGE SCALE GENOMIC DNA]</scope>
    <source>
        <strain evidence="2 3">NCTC10794</strain>
    </source>
</reference>
<sequence>MDNENLCLTSEKPHCPYCGGFARQNVLMFNDWSYASQYQDFKQVRLESWLKEVQNLVVIELGAGKAIPTVRRFSERTAKAKKGGFIRINLQDAGVPKMHFLSLEMKALDALKAIDSLLNPSQQAVE</sequence>
<dbReference type="Proteomes" id="UP000254867">
    <property type="component" value="Unassembled WGS sequence"/>
</dbReference>
<evidence type="ECO:0000313" key="3">
    <source>
        <dbReference type="Proteomes" id="UP000254867"/>
    </source>
</evidence>
<evidence type="ECO:0000313" key="2">
    <source>
        <dbReference type="EMBL" id="STO63595.1"/>
    </source>
</evidence>
<dbReference type="InterPro" id="IPR026591">
    <property type="entry name" value="Sirtuin_cat_small_dom_sf"/>
</dbReference>
<keyword evidence="1" id="KW-0808">Transferase</keyword>
<evidence type="ECO:0000256" key="1">
    <source>
        <dbReference type="ARBA" id="ARBA00022679"/>
    </source>
</evidence>
<gene>
    <name evidence="2" type="ORF">NCTC10794_00631</name>
</gene>
<protein>
    <submittedName>
        <fullName evidence="2">NAD-dependent deacetylase sirtuin 5</fullName>
    </submittedName>
</protein>
<dbReference type="InterPro" id="IPR029035">
    <property type="entry name" value="DHS-like_NAD/FAD-binding_dom"/>
</dbReference>
<dbReference type="GO" id="GO:0016740">
    <property type="term" value="F:transferase activity"/>
    <property type="evidence" value="ECO:0007669"/>
    <property type="project" value="UniProtKB-KW"/>
</dbReference>
<organism evidence="2 3">
    <name type="scientific">Haemophilus parahaemolyticus</name>
    <dbReference type="NCBI Taxonomy" id="735"/>
    <lineage>
        <taxon>Bacteria</taxon>
        <taxon>Pseudomonadati</taxon>
        <taxon>Pseudomonadota</taxon>
        <taxon>Gammaproteobacteria</taxon>
        <taxon>Pasteurellales</taxon>
        <taxon>Pasteurellaceae</taxon>
        <taxon>Haemophilus</taxon>
    </lineage>
</organism>
<name>A0A377HZH3_HAEPH</name>
<accession>A0A377HZH3</accession>
<dbReference type="EMBL" id="UGHH01000002">
    <property type="protein sequence ID" value="STO63595.1"/>
    <property type="molecule type" value="Genomic_DNA"/>
</dbReference>